<evidence type="ECO:0000256" key="5">
    <source>
        <dbReference type="ARBA" id="ARBA00023273"/>
    </source>
</evidence>
<sequence>MSEETGTSKTTRFDPHVSSYRPASGKTQDISHVLSSTFEDLYTRNIIGKDTLSNLIKSKNESSSYHDRYVEELQQAHSEYSRCINEADMLESHIIQARAQAATTERQAYERMMEGMGEFHDHQIPIIVKSAFVWCVDNELLRRNNLISPQDYLTTEKTYFKAPPAKKSNPAKPTIAFTMHVSKEPQDDGYTVVPGPEKAAREMDESSITRTFESSSDDPKRSKISKEKPNQNKPKPKWKKEPSAKDREEGWEKRQKLQEQHTNPRPFPPKDGTSLVQRRAKAGKKERMGNALQEKRSNDDSVPVFIAQPSVVVFTDYTVGYVYETTLELKNATSVSRRVRLIPPTTPYFSIGLGRFPGEDGIVAPGMSCKYTVRFAPDSLGNYEDFIVVEAQAEHLFAVPIAAARPPPVLTLPKVLDCGFCFIGGVKFVEFFCENIGLSAGTFCIIPKNQWPASNLRSVEKSFFSEQPPFAISPSVFVLQPGEAMIVEVVFFPTTADRSRQDFTLVCDNCQVKDISIEGEGEMIALKLVSVSGEEEPPVSGEMRDLTAEHFVRFSPCNPHSVQERRLIVRNNVHLELPYHWQIMKPNLHPLLPGETPKPSLIQFHPATDDAFHISPMAGVLSPCKEEEFVLSFCPKELKDYHSVCHLVVRDCPELPTEPSEDGVLQPLRTGSKVSDVIVMEIEVKGSTEPYQFLLDPYAIVIPGEILICTTTRRQFKMWNHSKTCISFQWEGLSSSSSHVMEVEPSAGRIEENECFDFDLIVIGGKPEKLVTSLVCHIQHCDEPVTLAVEVSFKGPVVTPGVSSVDLGLIKLGEQKQTTLLLTNTSPLEANWALEEKSNSQQDPQITVEPCRGLLPPLASCSVDVIFVPSFCQQYDSELELTVENGTGCHLSVRADVRSPQVCLLNCELCLSELFIGVPAKTSVTLSNQTLLPTDFSWMSQLQGKQADMCSASFEPSSGTLGPNANMDITVTFTSHTDLELTEVAALCEVQDMNCPLVLSIAASKIKKLSVCYSLPSAGSTLEDKSPSSLLLNFGDDVVLKRAVAKQFLITNQSAIPAPFTIEAEYFKCHVSSPSGLQEKRLTYKKPLHSVQAKKIEEKAQEDFVSSLLAHGKGAAFFILPASGMLGAFESQTVDVTVYTDMWGEYRDHLVCKVGDLDATLIPMQMTVKGCPLYFQMTGPCLDNQTRGPTLQFGSHVSGGDTVSRSLRINNPSMFDIRMDWETYNINENDRTLETRGGSSPEKEDSEVLSGESRDSDGDIQAVKEGSSEGARTPTQSSTDKEENINKAASEGEETYNLSDYPYCITPQQTVIPAKSSSTVHVSFTPLTLSGSVCESKCVGLALGFLSLDSELAACVPGKVIRAQGSDLEPVRVDLLAVVKPALLCVQMEEDEGVLEFRASAGDLLRMGQSKQELVVHEFDTIQSLKLLNNSEMPLYFKLRTQPPFSVLKLQPRVQTSTSSNPQTGDSQTLVLRPQHCVQVKVAFHVSLSLLDQADEEDPLGVTLISSESGRRKLRFQQNLQIHHSNNTLQTVPLCARLDLATIRLSTDSIDFGFCYVGQTQTVAVNLYGYGAHTYWRLNIESDVFEVTPDFGLLRSKERHVGRCSQSLQISFTPSENREFKSTVVIHSPLVKTPISLQLQGVGSFDEVHRSC</sequence>
<dbReference type="InterPro" id="IPR033304">
    <property type="entry name" value="DLEC1"/>
</dbReference>
<name>A0AAV1H837_XYRNO</name>
<dbReference type="GO" id="GO:0008285">
    <property type="term" value="P:negative regulation of cell population proliferation"/>
    <property type="evidence" value="ECO:0007669"/>
    <property type="project" value="InterPro"/>
</dbReference>
<dbReference type="GO" id="GO:0005737">
    <property type="term" value="C:cytoplasm"/>
    <property type="evidence" value="ECO:0007669"/>
    <property type="project" value="UniProtKB-SubCell"/>
</dbReference>
<dbReference type="EMBL" id="OY660883">
    <property type="protein sequence ID" value="CAJ1082101.1"/>
    <property type="molecule type" value="Genomic_DNA"/>
</dbReference>
<accession>A0AAV1H837</accession>
<feature type="compositionally biased region" description="Polar residues" evidence="6">
    <location>
        <begin position="1"/>
        <end position="10"/>
    </location>
</feature>
<evidence type="ECO:0000313" key="9">
    <source>
        <dbReference type="EMBL" id="CAJ1082101.1"/>
    </source>
</evidence>
<evidence type="ECO:0000256" key="2">
    <source>
        <dbReference type="ARBA" id="ARBA00004496"/>
    </source>
</evidence>
<dbReference type="Pfam" id="PF23277">
    <property type="entry name" value="Ig_Dlec1_1"/>
    <property type="match status" value="1"/>
</dbReference>
<dbReference type="InterPro" id="IPR013783">
    <property type="entry name" value="Ig-like_fold"/>
</dbReference>
<keyword evidence="4" id="KW-0969">Cilium</keyword>
<proteinExistence type="predicted"/>
<dbReference type="InterPro" id="IPR059041">
    <property type="entry name" value="Ig_DLEC1_1"/>
</dbReference>
<protein>
    <submittedName>
        <fullName evidence="9">LOW QUALITY PROTEIN: deleted in lung and esophageal cancer protein 1</fullName>
    </submittedName>
</protein>
<feature type="region of interest" description="Disordered" evidence="6">
    <location>
        <begin position="183"/>
        <end position="298"/>
    </location>
</feature>
<keyword evidence="10" id="KW-1185">Reference proteome</keyword>
<evidence type="ECO:0000259" key="7">
    <source>
        <dbReference type="Pfam" id="PF22544"/>
    </source>
</evidence>
<feature type="domain" description="Deleted in lung and esophageal cancer protein 1 Ig-like" evidence="8">
    <location>
        <begin position="305"/>
        <end position="392"/>
    </location>
</feature>
<evidence type="ECO:0000256" key="1">
    <source>
        <dbReference type="ARBA" id="ARBA00004138"/>
    </source>
</evidence>
<feature type="compositionally biased region" description="Basic and acidic residues" evidence="6">
    <location>
        <begin position="239"/>
        <end position="259"/>
    </location>
</feature>
<evidence type="ECO:0000256" key="3">
    <source>
        <dbReference type="ARBA" id="ARBA00022490"/>
    </source>
</evidence>
<reference evidence="9" key="1">
    <citation type="submission" date="2023-08" db="EMBL/GenBank/DDBJ databases">
        <authorList>
            <person name="Alioto T."/>
            <person name="Alioto T."/>
            <person name="Gomez Garrido J."/>
        </authorList>
    </citation>
    <scope>NUCLEOTIDE SEQUENCE</scope>
</reference>
<organism evidence="9 10">
    <name type="scientific">Xyrichtys novacula</name>
    <name type="common">Pearly razorfish</name>
    <name type="synonym">Hemipteronotus novacula</name>
    <dbReference type="NCBI Taxonomy" id="13765"/>
    <lineage>
        <taxon>Eukaryota</taxon>
        <taxon>Metazoa</taxon>
        <taxon>Chordata</taxon>
        <taxon>Craniata</taxon>
        <taxon>Vertebrata</taxon>
        <taxon>Euteleostomi</taxon>
        <taxon>Actinopterygii</taxon>
        <taxon>Neopterygii</taxon>
        <taxon>Teleostei</taxon>
        <taxon>Neoteleostei</taxon>
        <taxon>Acanthomorphata</taxon>
        <taxon>Eupercaria</taxon>
        <taxon>Labriformes</taxon>
        <taxon>Labridae</taxon>
        <taxon>Xyrichtys</taxon>
    </lineage>
</organism>
<feature type="domain" description="HYDIN/VesB/CFA65-like Ig-like" evidence="7">
    <location>
        <begin position="804"/>
        <end position="895"/>
    </location>
</feature>
<feature type="compositionally biased region" description="Basic and acidic residues" evidence="6">
    <location>
        <begin position="217"/>
        <end position="230"/>
    </location>
</feature>
<feature type="region of interest" description="Disordered" evidence="6">
    <location>
        <begin position="1"/>
        <end position="26"/>
    </location>
</feature>
<evidence type="ECO:0000313" key="10">
    <source>
        <dbReference type="Proteomes" id="UP001178508"/>
    </source>
</evidence>
<dbReference type="GO" id="GO:0005929">
    <property type="term" value="C:cilium"/>
    <property type="evidence" value="ECO:0007669"/>
    <property type="project" value="UniProtKB-SubCell"/>
</dbReference>
<dbReference type="Proteomes" id="UP001178508">
    <property type="component" value="Chromosome 20"/>
</dbReference>
<keyword evidence="3" id="KW-0963">Cytoplasm</keyword>
<dbReference type="PANTHER" id="PTHR46348">
    <property type="entry name" value="DELETED IN LUNG AND ESOPHAGEAL CANCER PROTEIN 1"/>
    <property type="match status" value="1"/>
</dbReference>
<evidence type="ECO:0000256" key="6">
    <source>
        <dbReference type="SAM" id="MobiDB-lite"/>
    </source>
</evidence>
<evidence type="ECO:0000256" key="4">
    <source>
        <dbReference type="ARBA" id="ARBA00023069"/>
    </source>
</evidence>
<keyword evidence="5" id="KW-0966">Cell projection</keyword>
<comment type="subcellular location">
    <subcellularLocation>
        <location evidence="1">Cell projection</location>
        <location evidence="1">Cilium</location>
    </subcellularLocation>
    <subcellularLocation>
        <location evidence="2">Cytoplasm</location>
    </subcellularLocation>
</comment>
<dbReference type="GO" id="GO:0015631">
    <property type="term" value="F:tubulin binding"/>
    <property type="evidence" value="ECO:0007669"/>
    <property type="project" value="TreeGrafter"/>
</dbReference>
<feature type="region of interest" description="Disordered" evidence="6">
    <location>
        <begin position="1230"/>
        <end position="1285"/>
    </location>
</feature>
<dbReference type="Gene3D" id="2.60.40.10">
    <property type="entry name" value="Immunoglobulins"/>
    <property type="match status" value="9"/>
</dbReference>
<gene>
    <name evidence="9" type="ORF">XNOV1_A029664</name>
</gene>
<dbReference type="InterPro" id="IPR053879">
    <property type="entry name" value="HYDIN_VesB_CFA65-like_Ig"/>
</dbReference>
<feature type="compositionally biased region" description="Basic and acidic residues" evidence="6">
    <location>
        <begin position="283"/>
        <end position="298"/>
    </location>
</feature>
<dbReference type="Pfam" id="PF22544">
    <property type="entry name" value="HYDIN_VesB_CFA65-like_Ig"/>
    <property type="match status" value="2"/>
</dbReference>
<evidence type="ECO:0000259" key="8">
    <source>
        <dbReference type="Pfam" id="PF23277"/>
    </source>
</evidence>
<dbReference type="Pfam" id="PF23316">
    <property type="entry name" value="Ig_DLEC1_6th"/>
    <property type="match status" value="1"/>
</dbReference>
<dbReference type="PANTHER" id="PTHR46348:SF1">
    <property type="entry name" value="DELETED IN LUNG AND ESOPHAGEAL CANCER PROTEIN 1"/>
    <property type="match status" value="1"/>
</dbReference>
<feature type="domain" description="HYDIN/VesB/CFA65-like Ig-like" evidence="7">
    <location>
        <begin position="408"/>
        <end position="518"/>
    </location>
</feature>